<feature type="transmembrane region" description="Helical" evidence="6">
    <location>
        <begin position="303"/>
        <end position="322"/>
    </location>
</feature>
<feature type="domain" description="HAMP" evidence="8">
    <location>
        <begin position="436"/>
        <end position="489"/>
    </location>
</feature>
<dbReference type="PROSITE" id="PS50111">
    <property type="entry name" value="CHEMOTAXIS_TRANSDUC_2"/>
    <property type="match status" value="1"/>
</dbReference>
<dbReference type="PRINTS" id="PR00260">
    <property type="entry name" value="CHEMTRNSDUCR"/>
</dbReference>
<dbReference type="PANTHER" id="PTHR32089">
    <property type="entry name" value="METHYL-ACCEPTING CHEMOTAXIS PROTEIN MCPB"/>
    <property type="match status" value="1"/>
</dbReference>
<feature type="region of interest" description="Disordered" evidence="5">
    <location>
        <begin position="779"/>
        <end position="834"/>
    </location>
</feature>
<evidence type="ECO:0000256" key="4">
    <source>
        <dbReference type="SAM" id="Coils"/>
    </source>
</evidence>
<proteinExistence type="inferred from homology"/>
<feature type="domain" description="Methyl-accepting transducer" evidence="7">
    <location>
        <begin position="508"/>
        <end position="744"/>
    </location>
</feature>
<evidence type="ECO:0000259" key="7">
    <source>
        <dbReference type="PROSITE" id="PS50111"/>
    </source>
</evidence>
<evidence type="ECO:0000256" key="3">
    <source>
        <dbReference type="PROSITE-ProRule" id="PRU00284"/>
    </source>
</evidence>
<sequence>MGPNGDAGEWLAKFDRILPVSVRESYFRKFLFGLGCVALLTCLIGLYTYVAVGQAVTTDTNAELQTVASSKATQLEQWHTQRELLTRMLSRSGDLSDGDVSTISPLLDAKKAHFPSDIHNIHYVNESSDTILASTSPILEGQTVEDAAAPWAGESLTFINESSVLVSEPYAGGSGQPVIAFISPVPQSGDRVIVITVSLRAVADTLETSVQDGRTMVVNGDNTVVFDQAGTATMDAYGNGTEPPVTVVRGLNRTTGVATQGTNATANGTLVAYAPVNKSSWALLVRAPTGSAYALRSLVTTHLGVLLGVMLLGLTLIGLTLGRNTARQLSALATNARTIARGNVDVAIEATDREDEVGDVVDSFQETQSYLSTVSQQAEALARQEFDAPVIDEDVPGGLGQSLSTMATDLETLIDDLEAAHENAAQSREEAERLTSQLQRKADEFAAVMERAADGDFTQRLDADAESEAMTEIADSFNAMLADLETTMGDIQAFAASVGHASDRVVESATDVEAASQQVAANIDSIEDGASEQSDRLQAIASEMSDLSATVQEVAASADEAASVTGDAADEGERGTALATESVETLDRIRTTADETVDAIEQLESEMTAIVEVVDLIDDIAEQTNVLALNASIEAARAGEAGEGFAVVASEVKDLATETREATDDIEARIERVQQTTDATASDVREMQTSLADGIDTIDDALSSLERLGDHVQRANESVQSISSATDEQASASQEVVSMVESVTSISERTEDDAVGAAEAVAQQDARIDHIAASADQLNAEASDLTSELARFETDETTDAGAAGSDVTAGDEKMRTEPDQESHALSSLEGTTDD</sequence>
<keyword evidence="4" id="KW-0175">Coiled coil</keyword>
<dbReference type="CDD" id="cd06225">
    <property type="entry name" value="HAMP"/>
    <property type="match status" value="1"/>
</dbReference>
<dbReference type="Pfam" id="PF00672">
    <property type="entry name" value="HAMP"/>
    <property type="match status" value="2"/>
</dbReference>
<dbReference type="SMART" id="SM00283">
    <property type="entry name" value="MA"/>
    <property type="match status" value="1"/>
</dbReference>
<dbReference type="CDD" id="cd11386">
    <property type="entry name" value="MCP_signal"/>
    <property type="match status" value="1"/>
</dbReference>
<evidence type="ECO:0000256" key="6">
    <source>
        <dbReference type="SAM" id="Phobius"/>
    </source>
</evidence>
<feature type="compositionally biased region" description="Basic and acidic residues" evidence="5">
    <location>
        <begin position="810"/>
        <end position="822"/>
    </location>
</feature>
<evidence type="ECO:0000256" key="1">
    <source>
        <dbReference type="ARBA" id="ARBA00023224"/>
    </source>
</evidence>
<organism evidence="9 10">
    <name type="scientific">Halorientalis brevis</name>
    <dbReference type="NCBI Taxonomy" id="1126241"/>
    <lineage>
        <taxon>Archaea</taxon>
        <taxon>Methanobacteriati</taxon>
        <taxon>Methanobacteriota</taxon>
        <taxon>Stenosarchaea group</taxon>
        <taxon>Halobacteria</taxon>
        <taxon>Halobacteriales</taxon>
        <taxon>Haloarculaceae</taxon>
        <taxon>Halorientalis</taxon>
    </lineage>
</organism>
<evidence type="ECO:0000313" key="10">
    <source>
        <dbReference type="Proteomes" id="UP001597119"/>
    </source>
</evidence>
<dbReference type="Gene3D" id="1.10.287.950">
    <property type="entry name" value="Methyl-accepting chemotaxis protein"/>
    <property type="match status" value="1"/>
</dbReference>
<feature type="transmembrane region" description="Helical" evidence="6">
    <location>
        <begin position="30"/>
        <end position="50"/>
    </location>
</feature>
<dbReference type="InterPro" id="IPR003660">
    <property type="entry name" value="HAMP_dom"/>
</dbReference>
<dbReference type="SUPFAM" id="SSF58104">
    <property type="entry name" value="Methyl-accepting chemotaxis protein (MCP) signaling domain"/>
    <property type="match status" value="1"/>
</dbReference>
<feature type="compositionally biased region" description="Polar residues" evidence="5">
    <location>
        <begin position="823"/>
        <end position="834"/>
    </location>
</feature>
<dbReference type="GO" id="GO:0007165">
    <property type="term" value="P:signal transduction"/>
    <property type="evidence" value="ECO:0007669"/>
    <property type="project" value="UniProtKB-KW"/>
</dbReference>
<comment type="caution">
    <text evidence="9">The sequence shown here is derived from an EMBL/GenBank/DDBJ whole genome shotgun (WGS) entry which is preliminary data.</text>
</comment>
<dbReference type="AlphaFoldDB" id="A0ABD6C6C0"/>
<dbReference type="Pfam" id="PF00015">
    <property type="entry name" value="MCPsignal"/>
    <property type="match status" value="1"/>
</dbReference>
<dbReference type="Proteomes" id="UP001597119">
    <property type="component" value="Unassembled WGS sequence"/>
</dbReference>
<protein>
    <submittedName>
        <fullName evidence="9">Methyl-accepting chemotaxis protein</fullName>
    </submittedName>
</protein>
<dbReference type="EMBL" id="JBHUDJ010000001">
    <property type="protein sequence ID" value="MFD1585397.1"/>
    <property type="molecule type" value="Genomic_DNA"/>
</dbReference>
<evidence type="ECO:0000256" key="2">
    <source>
        <dbReference type="ARBA" id="ARBA00029447"/>
    </source>
</evidence>
<keyword evidence="6" id="KW-1133">Transmembrane helix</keyword>
<dbReference type="Gene3D" id="6.10.340.10">
    <property type="match status" value="1"/>
</dbReference>
<dbReference type="Gene3D" id="3.30.450.20">
    <property type="entry name" value="PAS domain"/>
    <property type="match status" value="1"/>
</dbReference>
<dbReference type="PROSITE" id="PS50885">
    <property type="entry name" value="HAMP"/>
    <property type="match status" value="2"/>
</dbReference>
<feature type="region of interest" description="Disordered" evidence="5">
    <location>
        <begin position="716"/>
        <end position="736"/>
    </location>
</feature>
<keyword evidence="6" id="KW-0472">Membrane</keyword>
<feature type="coiled-coil region" evidence="4">
    <location>
        <begin position="407"/>
        <end position="444"/>
    </location>
</feature>
<keyword evidence="6" id="KW-0812">Transmembrane</keyword>
<accession>A0ABD6C6C0</accession>
<dbReference type="SMART" id="SM00304">
    <property type="entry name" value="HAMP"/>
    <property type="match status" value="3"/>
</dbReference>
<feature type="domain" description="HAMP" evidence="8">
    <location>
        <begin position="323"/>
        <end position="376"/>
    </location>
</feature>
<reference evidence="9 10" key="1">
    <citation type="journal article" date="2019" name="Int. J. Syst. Evol. Microbiol.">
        <title>The Global Catalogue of Microorganisms (GCM) 10K type strain sequencing project: providing services to taxonomists for standard genome sequencing and annotation.</title>
        <authorList>
            <consortium name="The Broad Institute Genomics Platform"/>
            <consortium name="The Broad Institute Genome Sequencing Center for Infectious Disease"/>
            <person name="Wu L."/>
            <person name="Ma J."/>
        </authorList>
    </citation>
    <scope>NUCLEOTIDE SEQUENCE [LARGE SCALE GENOMIC DNA]</scope>
    <source>
        <strain evidence="9 10">CGMCC 1.12125</strain>
    </source>
</reference>
<dbReference type="InterPro" id="IPR004090">
    <property type="entry name" value="Chemotax_Me-accpt_rcpt"/>
</dbReference>
<name>A0ABD6C6C0_9EURY</name>
<keyword evidence="1 3" id="KW-0807">Transducer</keyword>
<dbReference type="RefSeq" id="WP_247377676.1">
    <property type="nucleotide sequence ID" value="NZ_JALLGV010000004.1"/>
</dbReference>
<keyword evidence="10" id="KW-1185">Reference proteome</keyword>
<evidence type="ECO:0000256" key="5">
    <source>
        <dbReference type="SAM" id="MobiDB-lite"/>
    </source>
</evidence>
<dbReference type="InterPro" id="IPR004089">
    <property type="entry name" value="MCPsignal_dom"/>
</dbReference>
<evidence type="ECO:0000313" key="9">
    <source>
        <dbReference type="EMBL" id="MFD1585397.1"/>
    </source>
</evidence>
<dbReference type="SUPFAM" id="SSF158472">
    <property type="entry name" value="HAMP domain-like"/>
    <property type="match status" value="1"/>
</dbReference>
<dbReference type="PANTHER" id="PTHR32089:SF112">
    <property type="entry name" value="LYSOZYME-LIKE PROTEIN-RELATED"/>
    <property type="match status" value="1"/>
</dbReference>
<evidence type="ECO:0000259" key="8">
    <source>
        <dbReference type="PROSITE" id="PS50885"/>
    </source>
</evidence>
<comment type="similarity">
    <text evidence="2">Belongs to the methyl-accepting chemotaxis (MCP) protein family.</text>
</comment>
<gene>
    <name evidence="9" type="ORF">ACFR9U_00250</name>
</gene>